<proteinExistence type="predicted"/>
<evidence type="ECO:0000313" key="3">
    <source>
        <dbReference type="Proteomes" id="UP001500307"/>
    </source>
</evidence>
<feature type="region of interest" description="Disordered" evidence="1">
    <location>
        <begin position="57"/>
        <end position="115"/>
    </location>
</feature>
<accession>A0ABP8S8G9</accession>
<reference evidence="3" key="1">
    <citation type="journal article" date="2019" name="Int. J. Syst. Evol. Microbiol.">
        <title>The Global Catalogue of Microorganisms (GCM) 10K type strain sequencing project: providing services to taxonomists for standard genome sequencing and annotation.</title>
        <authorList>
            <consortium name="The Broad Institute Genomics Platform"/>
            <consortium name="The Broad Institute Genome Sequencing Center for Infectious Disease"/>
            <person name="Wu L."/>
            <person name="Ma J."/>
        </authorList>
    </citation>
    <scope>NUCLEOTIDE SEQUENCE [LARGE SCALE GENOMIC DNA]</scope>
    <source>
        <strain evidence="3">JCM 3175</strain>
    </source>
</reference>
<feature type="region of interest" description="Disordered" evidence="1">
    <location>
        <begin position="1"/>
        <end position="24"/>
    </location>
</feature>
<keyword evidence="3" id="KW-1185">Reference proteome</keyword>
<sequence>MVSASPVRPNPVSGPAGEGGAGPVTALLTTDRLALREFTAADAPLLTGLDAGPKVLRHLTGGRANPRRRSGSGRCRARASRHRPRAEPSPADRCTGAPAPLGSAGCRRVDGPRNG</sequence>
<gene>
    <name evidence="2" type="ORF">GCM10023176_06990</name>
</gene>
<comment type="caution">
    <text evidence="2">The sequence shown here is derived from an EMBL/GenBank/DDBJ whole genome shotgun (WGS) entry which is preliminary data.</text>
</comment>
<protein>
    <recommendedName>
        <fullName evidence="4">N-acetyltransferase domain-containing protein</fullName>
    </recommendedName>
</protein>
<evidence type="ECO:0000313" key="2">
    <source>
        <dbReference type="EMBL" id="GAA4563306.1"/>
    </source>
</evidence>
<name>A0ABP8S8G9_9ACTN</name>
<feature type="compositionally biased region" description="Basic residues" evidence="1">
    <location>
        <begin position="65"/>
        <end position="84"/>
    </location>
</feature>
<dbReference type="Proteomes" id="UP001500307">
    <property type="component" value="Unassembled WGS sequence"/>
</dbReference>
<dbReference type="EMBL" id="BAABGU010000002">
    <property type="protein sequence ID" value="GAA4563306.1"/>
    <property type="molecule type" value="Genomic_DNA"/>
</dbReference>
<evidence type="ECO:0008006" key="4">
    <source>
        <dbReference type="Google" id="ProtNLM"/>
    </source>
</evidence>
<evidence type="ECO:0000256" key="1">
    <source>
        <dbReference type="SAM" id="MobiDB-lite"/>
    </source>
</evidence>
<organism evidence="2 3">
    <name type="scientific">Micromonospora coerulea</name>
    <dbReference type="NCBI Taxonomy" id="47856"/>
    <lineage>
        <taxon>Bacteria</taxon>
        <taxon>Bacillati</taxon>
        <taxon>Actinomycetota</taxon>
        <taxon>Actinomycetes</taxon>
        <taxon>Micromonosporales</taxon>
        <taxon>Micromonosporaceae</taxon>
        <taxon>Micromonospora</taxon>
    </lineage>
</organism>